<dbReference type="Gene3D" id="2.60.120.10">
    <property type="entry name" value="Jelly Rolls"/>
    <property type="match status" value="1"/>
</dbReference>
<dbReference type="PRINTS" id="PR00034">
    <property type="entry name" value="HTHCRP"/>
</dbReference>
<evidence type="ECO:0000259" key="4">
    <source>
        <dbReference type="PROSITE" id="PS51063"/>
    </source>
</evidence>
<dbReference type="SMART" id="SM00419">
    <property type="entry name" value="HTH_CRP"/>
    <property type="match status" value="1"/>
</dbReference>
<proteinExistence type="predicted"/>
<dbReference type="RefSeq" id="WP_160610886.1">
    <property type="nucleotide sequence ID" value="NZ_WTZA01000001.1"/>
</dbReference>
<dbReference type="SUPFAM" id="SSF46785">
    <property type="entry name" value="Winged helix' DNA-binding domain"/>
    <property type="match status" value="1"/>
</dbReference>
<keyword evidence="3" id="KW-0804">Transcription</keyword>
<dbReference type="CDD" id="cd00038">
    <property type="entry name" value="CAP_ED"/>
    <property type="match status" value="1"/>
</dbReference>
<dbReference type="Proteomes" id="UP000439522">
    <property type="component" value="Unassembled WGS sequence"/>
</dbReference>
<keyword evidence="1" id="KW-0805">Transcription regulation</keyword>
<dbReference type="InterPro" id="IPR012318">
    <property type="entry name" value="HTH_CRP"/>
</dbReference>
<dbReference type="PROSITE" id="PS51063">
    <property type="entry name" value="HTH_CRP_2"/>
    <property type="match status" value="1"/>
</dbReference>
<dbReference type="Pfam" id="PF13545">
    <property type="entry name" value="HTH_Crp_2"/>
    <property type="match status" value="1"/>
</dbReference>
<organism evidence="5 6">
    <name type="scientific">Tsuneonella aeria</name>
    <dbReference type="NCBI Taxonomy" id="1837929"/>
    <lineage>
        <taxon>Bacteria</taxon>
        <taxon>Pseudomonadati</taxon>
        <taxon>Pseudomonadota</taxon>
        <taxon>Alphaproteobacteria</taxon>
        <taxon>Sphingomonadales</taxon>
        <taxon>Erythrobacteraceae</taxon>
        <taxon>Tsuneonella</taxon>
    </lineage>
</organism>
<keyword evidence="6" id="KW-1185">Reference proteome</keyword>
<feature type="domain" description="HTH crp-type" evidence="4">
    <location>
        <begin position="154"/>
        <end position="228"/>
    </location>
</feature>
<evidence type="ECO:0000256" key="1">
    <source>
        <dbReference type="ARBA" id="ARBA00023015"/>
    </source>
</evidence>
<reference evidence="5 6" key="1">
    <citation type="submission" date="2019-12" db="EMBL/GenBank/DDBJ databases">
        <title>Genomic-based taxomic classification of the family Erythrobacteraceae.</title>
        <authorList>
            <person name="Xu L."/>
        </authorList>
    </citation>
    <scope>NUCLEOTIDE SEQUENCE [LARGE SCALE GENOMIC DNA]</scope>
    <source>
        <strain evidence="5 6">100921-2</strain>
    </source>
</reference>
<dbReference type="InterPro" id="IPR036390">
    <property type="entry name" value="WH_DNA-bd_sf"/>
</dbReference>
<gene>
    <name evidence="5" type="ORF">GRI40_08325</name>
</gene>
<evidence type="ECO:0000313" key="5">
    <source>
        <dbReference type="EMBL" id="MXO75220.1"/>
    </source>
</evidence>
<dbReference type="InterPro" id="IPR000595">
    <property type="entry name" value="cNMP-bd_dom"/>
</dbReference>
<evidence type="ECO:0000256" key="2">
    <source>
        <dbReference type="ARBA" id="ARBA00023125"/>
    </source>
</evidence>
<name>A0A6I4TGQ9_9SPHN</name>
<comment type="caution">
    <text evidence="5">The sequence shown here is derived from an EMBL/GenBank/DDBJ whole genome shotgun (WGS) entry which is preliminary data.</text>
</comment>
<dbReference type="AlphaFoldDB" id="A0A6I4TGQ9"/>
<keyword evidence="2" id="KW-0238">DNA-binding</keyword>
<sequence length="242" mass="26076">MPDSLKSAANGALEPFDRFVETILSFDCDRATRDAFRRLAYRISAEPGESMRLDDSRDSIVFMASGAAKLVAHVSDDRQQVVAFHFAGDLVSVPQRNAHAYELCALTHSVALAFPAAAYMALADAEPALLRTMIDRTLLALNRSREKSVALGRKTAPERVTGFIASMADRIGTREGAGCTIRLPMSRRDIADSLGLTIETVSRQFTDLRGEGVIETSGRSAVRVPNLAALRARAAGPNGPAD</sequence>
<dbReference type="InterPro" id="IPR018335">
    <property type="entry name" value="Tscrpt_reg_HTH_Crp-type_CS"/>
</dbReference>
<dbReference type="SUPFAM" id="SSF51206">
    <property type="entry name" value="cAMP-binding domain-like"/>
    <property type="match status" value="1"/>
</dbReference>
<evidence type="ECO:0000256" key="3">
    <source>
        <dbReference type="ARBA" id="ARBA00023163"/>
    </source>
</evidence>
<dbReference type="GO" id="GO:0003700">
    <property type="term" value="F:DNA-binding transcription factor activity"/>
    <property type="evidence" value="ECO:0007669"/>
    <property type="project" value="InterPro"/>
</dbReference>
<dbReference type="GO" id="GO:0003677">
    <property type="term" value="F:DNA binding"/>
    <property type="evidence" value="ECO:0007669"/>
    <property type="project" value="UniProtKB-KW"/>
</dbReference>
<dbReference type="InterPro" id="IPR018490">
    <property type="entry name" value="cNMP-bd_dom_sf"/>
</dbReference>
<accession>A0A6I4TGQ9</accession>
<dbReference type="OrthoDB" id="667966at2"/>
<dbReference type="CDD" id="cd00092">
    <property type="entry name" value="HTH_CRP"/>
    <property type="match status" value="1"/>
</dbReference>
<dbReference type="InterPro" id="IPR036388">
    <property type="entry name" value="WH-like_DNA-bd_sf"/>
</dbReference>
<dbReference type="InterPro" id="IPR014710">
    <property type="entry name" value="RmlC-like_jellyroll"/>
</dbReference>
<dbReference type="PROSITE" id="PS00042">
    <property type="entry name" value="HTH_CRP_1"/>
    <property type="match status" value="1"/>
</dbReference>
<dbReference type="Gene3D" id="1.10.10.10">
    <property type="entry name" value="Winged helix-like DNA-binding domain superfamily/Winged helix DNA-binding domain"/>
    <property type="match status" value="1"/>
</dbReference>
<protein>
    <submittedName>
        <fullName evidence="5">Helix-turn-helix domain-containing protein</fullName>
    </submittedName>
</protein>
<evidence type="ECO:0000313" key="6">
    <source>
        <dbReference type="Proteomes" id="UP000439522"/>
    </source>
</evidence>
<dbReference type="EMBL" id="WTZA01000001">
    <property type="protein sequence ID" value="MXO75220.1"/>
    <property type="molecule type" value="Genomic_DNA"/>
</dbReference>